<dbReference type="AlphaFoldDB" id="A0A3M0KAA2"/>
<dbReference type="Proteomes" id="UP000269221">
    <property type="component" value="Unassembled WGS sequence"/>
</dbReference>
<reference evidence="1 2" key="1">
    <citation type="submission" date="2018-07" db="EMBL/GenBank/DDBJ databases">
        <title>A high quality draft genome assembly of the barn swallow (H. rustica rustica).</title>
        <authorList>
            <person name="Formenti G."/>
            <person name="Chiara M."/>
            <person name="Poveda L."/>
            <person name="Francoijs K.-J."/>
            <person name="Bonisoli-Alquati A."/>
            <person name="Canova L."/>
            <person name="Gianfranceschi L."/>
            <person name="Horner D.S."/>
            <person name="Saino N."/>
        </authorList>
    </citation>
    <scope>NUCLEOTIDE SEQUENCE [LARGE SCALE GENOMIC DNA]</scope>
    <source>
        <strain evidence="1">Chelidonia</strain>
        <tissue evidence="1">Blood</tissue>
    </source>
</reference>
<sequence>MRKLAAGEPGSPGAIGQSSYYLISRSNGVIVVVLRCYCLVILDTTAAPGVFLICYQSKPGLRRDFSLVSTEYRNTVPSWPLSLKLGISLCRCGCAVPTRALPNGELEQQCVFFHMSRLG</sequence>
<keyword evidence="2" id="KW-1185">Reference proteome</keyword>
<dbReference type="EMBL" id="QRBI01000112">
    <property type="protein sequence ID" value="RMC10123.1"/>
    <property type="molecule type" value="Genomic_DNA"/>
</dbReference>
<name>A0A3M0KAA2_HIRRU</name>
<organism evidence="1 2">
    <name type="scientific">Hirundo rustica rustica</name>
    <dbReference type="NCBI Taxonomy" id="333673"/>
    <lineage>
        <taxon>Eukaryota</taxon>
        <taxon>Metazoa</taxon>
        <taxon>Chordata</taxon>
        <taxon>Craniata</taxon>
        <taxon>Vertebrata</taxon>
        <taxon>Euteleostomi</taxon>
        <taxon>Archelosauria</taxon>
        <taxon>Archosauria</taxon>
        <taxon>Dinosauria</taxon>
        <taxon>Saurischia</taxon>
        <taxon>Theropoda</taxon>
        <taxon>Coelurosauria</taxon>
        <taxon>Aves</taxon>
        <taxon>Neognathae</taxon>
        <taxon>Neoaves</taxon>
        <taxon>Telluraves</taxon>
        <taxon>Australaves</taxon>
        <taxon>Passeriformes</taxon>
        <taxon>Sylvioidea</taxon>
        <taxon>Hirundinidae</taxon>
        <taxon>Hirundo</taxon>
    </lineage>
</organism>
<proteinExistence type="predicted"/>
<gene>
    <name evidence="1" type="ORF">DUI87_12921</name>
</gene>
<evidence type="ECO:0000313" key="1">
    <source>
        <dbReference type="EMBL" id="RMC10123.1"/>
    </source>
</evidence>
<protein>
    <submittedName>
        <fullName evidence="1">Uncharacterized protein</fullName>
    </submittedName>
</protein>
<comment type="caution">
    <text evidence="1">The sequence shown here is derived from an EMBL/GenBank/DDBJ whole genome shotgun (WGS) entry which is preliminary data.</text>
</comment>
<evidence type="ECO:0000313" key="2">
    <source>
        <dbReference type="Proteomes" id="UP000269221"/>
    </source>
</evidence>
<accession>A0A3M0KAA2</accession>